<organism evidence="1 2">
    <name type="scientific">Jiella flava</name>
    <dbReference type="NCBI Taxonomy" id="2816857"/>
    <lineage>
        <taxon>Bacteria</taxon>
        <taxon>Pseudomonadati</taxon>
        <taxon>Pseudomonadota</taxon>
        <taxon>Alphaproteobacteria</taxon>
        <taxon>Hyphomicrobiales</taxon>
        <taxon>Aurantimonadaceae</taxon>
        <taxon>Jiella</taxon>
    </lineage>
</organism>
<keyword evidence="2" id="KW-1185">Reference proteome</keyword>
<name>A0A939JV21_9HYPH</name>
<proteinExistence type="predicted"/>
<sequence length="90" mass="10216">MILLNFFGFDIGFNGRPQLGCKCQIQSTRWARAREIRSVPAGFQTLRGNQMPLNALLSLNERLCGPFVQRKVDDEMNPASFWWGGQVIEA</sequence>
<dbReference type="AlphaFoldDB" id="A0A939JV21"/>
<protein>
    <submittedName>
        <fullName evidence="1">Uncharacterized protein</fullName>
    </submittedName>
</protein>
<dbReference type="EMBL" id="JAFMPP010000013">
    <property type="protein sequence ID" value="MBO0663740.1"/>
    <property type="molecule type" value="Genomic_DNA"/>
</dbReference>
<gene>
    <name evidence="1" type="ORF">J1C48_14245</name>
</gene>
<evidence type="ECO:0000313" key="1">
    <source>
        <dbReference type="EMBL" id="MBO0663740.1"/>
    </source>
</evidence>
<dbReference type="Proteomes" id="UP000664122">
    <property type="component" value="Unassembled WGS sequence"/>
</dbReference>
<comment type="caution">
    <text evidence="1">The sequence shown here is derived from an EMBL/GenBank/DDBJ whole genome shotgun (WGS) entry which is preliminary data.</text>
</comment>
<reference evidence="1" key="1">
    <citation type="submission" date="2021-03" db="EMBL/GenBank/DDBJ databases">
        <title>Whole genome sequence of Jiella sp. CQZ9-1.</title>
        <authorList>
            <person name="Tuo L."/>
        </authorList>
    </citation>
    <scope>NUCLEOTIDE SEQUENCE</scope>
    <source>
        <strain evidence="1">CQZ9-1</strain>
    </source>
</reference>
<accession>A0A939JV21</accession>
<evidence type="ECO:0000313" key="2">
    <source>
        <dbReference type="Proteomes" id="UP000664122"/>
    </source>
</evidence>
<dbReference type="RefSeq" id="WP_207258655.1">
    <property type="nucleotide sequence ID" value="NZ_JAFMPP010000013.1"/>
</dbReference>